<feature type="transmembrane region" description="Helical" evidence="1">
    <location>
        <begin position="111"/>
        <end position="134"/>
    </location>
</feature>
<accession>A0A1J4MW78</accession>
<comment type="caution">
    <text evidence="2">The sequence shown here is derived from an EMBL/GenBank/DDBJ whole genome shotgun (WGS) entry which is preliminary data.</text>
</comment>
<reference evidence="2 3" key="1">
    <citation type="submission" date="2016-10" db="EMBL/GenBank/DDBJ databases">
        <title>Reductive evolution of mitochondrial metabolism and differential evolution of invasion-related proteins in Cryptosporidium.</title>
        <authorList>
            <person name="Liu S."/>
            <person name="Roellig D.M."/>
            <person name="Guo Y."/>
            <person name="Li N."/>
            <person name="Frace M.A."/>
            <person name="Tang K."/>
            <person name="Zhang L."/>
            <person name="Feng Y."/>
            <person name="Xiao L."/>
        </authorList>
    </citation>
    <scope>NUCLEOTIDE SEQUENCE [LARGE SCALE GENOMIC DNA]</scope>
    <source>
        <strain evidence="2">30847</strain>
    </source>
</reference>
<organism evidence="2 3">
    <name type="scientific">Cryptosporidium andersoni</name>
    <dbReference type="NCBI Taxonomy" id="117008"/>
    <lineage>
        <taxon>Eukaryota</taxon>
        <taxon>Sar</taxon>
        <taxon>Alveolata</taxon>
        <taxon>Apicomplexa</taxon>
        <taxon>Conoidasida</taxon>
        <taxon>Coccidia</taxon>
        <taxon>Eucoccidiorida</taxon>
        <taxon>Eimeriorina</taxon>
        <taxon>Cryptosporidiidae</taxon>
        <taxon>Cryptosporidium</taxon>
    </lineage>
</organism>
<feature type="transmembrane region" description="Helical" evidence="1">
    <location>
        <begin position="141"/>
        <end position="163"/>
    </location>
</feature>
<dbReference type="Proteomes" id="UP000186804">
    <property type="component" value="Unassembled WGS sequence"/>
</dbReference>
<keyword evidence="1" id="KW-0812">Transmembrane</keyword>
<gene>
    <name evidence="2" type="ORF">cand_020020</name>
</gene>
<feature type="transmembrane region" description="Helical" evidence="1">
    <location>
        <begin position="179"/>
        <end position="199"/>
    </location>
</feature>
<keyword evidence="1" id="KW-0472">Membrane</keyword>
<keyword evidence="1" id="KW-1133">Transmembrane helix</keyword>
<name>A0A1J4MW78_9CRYT</name>
<proteinExistence type="predicted"/>
<dbReference type="VEuPathDB" id="CryptoDB:cand_020020"/>
<keyword evidence="3" id="KW-1185">Reference proteome</keyword>
<evidence type="ECO:0000313" key="2">
    <source>
        <dbReference type="EMBL" id="OII77292.1"/>
    </source>
</evidence>
<sequence length="261" mass="30271">MDSFEEFRFKHGSLIGGGRKGFMCLSLRLANILQALANLFFGIGYLFTFFLFPWSKLLNIFNGASITLEFDPKSSFVDYVNFKIATLLYSLNNMQTGSYINEMETLVRDKIVIILASCLVMFSFTTFLFTFFGVLTHSQHLLRLSIFSSLVICITQFIGLFYFPNLSVKLGFGSFKTEVLLLLSIFLLIYFAWSFHLLYSLYKVIRAGGTGSEYLSYREIIDKRNFLRWRSWKERELERGVVYGRSVNTTAEHDRFPLLKK</sequence>
<feature type="transmembrane region" description="Helical" evidence="1">
    <location>
        <begin position="29"/>
        <end position="52"/>
    </location>
</feature>
<evidence type="ECO:0008006" key="4">
    <source>
        <dbReference type="Google" id="ProtNLM"/>
    </source>
</evidence>
<evidence type="ECO:0000313" key="3">
    <source>
        <dbReference type="Proteomes" id="UP000186804"/>
    </source>
</evidence>
<dbReference type="GeneID" id="92366186"/>
<dbReference type="AlphaFoldDB" id="A0A1J4MW78"/>
<evidence type="ECO:0000256" key="1">
    <source>
        <dbReference type="SAM" id="Phobius"/>
    </source>
</evidence>
<dbReference type="RefSeq" id="XP_067069138.1">
    <property type="nucleotide sequence ID" value="XM_067212232.1"/>
</dbReference>
<dbReference type="EMBL" id="LRBS01000043">
    <property type="protein sequence ID" value="OII77292.1"/>
    <property type="molecule type" value="Genomic_DNA"/>
</dbReference>
<dbReference type="OrthoDB" id="340786at2759"/>
<protein>
    <recommendedName>
        <fullName evidence="4">Transmembrane protein</fullName>
    </recommendedName>
</protein>